<protein>
    <submittedName>
        <fullName evidence="5">ATP-binding cassette domain-containing protein</fullName>
    </submittedName>
</protein>
<evidence type="ECO:0000256" key="2">
    <source>
        <dbReference type="ARBA" id="ARBA00022741"/>
    </source>
</evidence>
<dbReference type="InterPro" id="IPR027417">
    <property type="entry name" value="P-loop_NTPase"/>
</dbReference>
<dbReference type="EMBL" id="DTHJ01000134">
    <property type="protein sequence ID" value="HHS63244.1"/>
    <property type="molecule type" value="Genomic_DNA"/>
</dbReference>
<evidence type="ECO:0000256" key="1">
    <source>
        <dbReference type="ARBA" id="ARBA00022448"/>
    </source>
</evidence>
<dbReference type="PROSITE" id="PS50893">
    <property type="entry name" value="ABC_TRANSPORTER_2"/>
    <property type="match status" value="1"/>
</dbReference>
<dbReference type="PROSITE" id="PS00211">
    <property type="entry name" value="ABC_TRANSPORTER_1"/>
    <property type="match status" value="1"/>
</dbReference>
<feature type="domain" description="ABC transporter" evidence="4">
    <location>
        <begin position="2"/>
        <end position="226"/>
    </location>
</feature>
<dbReference type="Gene3D" id="3.40.50.300">
    <property type="entry name" value="P-loop containing nucleotide triphosphate hydrolases"/>
    <property type="match status" value="1"/>
</dbReference>
<keyword evidence="2" id="KW-0547">Nucleotide-binding</keyword>
<evidence type="ECO:0000313" key="5">
    <source>
        <dbReference type="EMBL" id="HHS63244.1"/>
    </source>
</evidence>
<keyword evidence="1" id="KW-0813">Transport</keyword>
<dbReference type="InterPro" id="IPR003439">
    <property type="entry name" value="ABC_transporter-like_ATP-bd"/>
</dbReference>
<sequence>MIEIKNLTKQFDGLYVLKDVSFVVEDAKLVVVLGPSGTGKTVLLKSILRLLPVDSGEVYFDGKNILTADTREVYAIRRNVGFVFQSSALFDSMNVYENIALPLVEHTKISGREIKEKVKELLEIVGLPGREKLYPNALSGGMKRLVSIARALALEPRYLFYDEPTTGLDPIMRERIVNLIANLKKDFKKSGIVVTHDLETARIIGDVLYMLKDGQIKKLERIEKGIYG</sequence>
<evidence type="ECO:0000259" key="4">
    <source>
        <dbReference type="PROSITE" id="PS50893"/>
    </source>
</evidence>
<dbReference type="GO" id="GO:0005524">
    <property type="term" value="F:ATP binding"/>
    <property type="evidence" value="ECO:0007669"/>
    <property type="project" value="UniProtKB-KW"/>
</dbReference>
<dbReference type="InterPro" id="IPR017871">
    <property type="entry name" value="ABC_transporter-like_CS"/>
</dbReference>
<accession>A0A7C6EHG5</accession>
<gene>
    <name evidence="5" type="ORF">ENV70_06510</name>
</gene>
<dbReference type="AlphaFoldDB" id="A0A7C6EHG5"/>
<organism evidence="5">
    <name type="scientific">candidate division WOR-3 bacterium</name>
    <dbReference type="NCBI Taxonomy" id="2052148"/>
    <lineage>
        <taxon>Bacteria</taxon>
        <taxon>Bacteria division WOR-3</taxon>
    </lineage>
</organism>
<dbReference type="PANTHER" id="PTHR43023:SF6">
    <property type="entry name" value="INTERMEMBRANE PHOSPHOLIPID TRANSPORT SYSTEM ATP-BINDING PROTEIN MLAF"/>
    <property type="match status" value="1"/>
</dbReference>
<dbReference type="PANTHER" id="PTHR43023">
    <property type="entry name" value="PROTEIN TRIGALACTOSYLDIACYLGLYCEROL 3, CHLOROPLASTIC"/>
    <property type="match status" value="1"/>
</dbReference>
<dbReference type="InterPro" id="IPR003593">
    <property type="entry name" value="AAA+_ATPase"/>
</dbReference>
<proteinExistence type="predicted"/>
<dbReference type="SMART" id="SM00382">
    <property type="entry name" value="AAA"/>
    <property type="match status" value="1"/>
</dbReference>
<evidence type="ECO:0000256" key="3">
    <source>
        <dbReference type="ARBA" id="ARBA00022840"/>
    </source>
</evidence>
<comment type="caution">
    <text evidence="5">The sequence shown here is derived from an EMBL/GenBank/DDBJ whole genome shotgun (WGS) entry which is preliminary data.</text>
</comment>
<dbReference type="GO" id="GO:0016887">
    <property type="term" value="F:ATP hydrolysis activity"/>
    <property type="evidence" value="ECO:0007669"/>
    <property type="project" value="InterPro"/>
</dbReference>
<keyword evidence="3 5" id="KW-0067">ATP-binding</keyword>
<dbReference type="Pfam" id="PF00005">
    <property type="entry name" value="ABC_tran"/>
    <property type="match status" value="1"/>
</dbReference>
<dbReference type="SUPFAM" id="SSF52540">
    <property type="entry name" value="P-loop containing nucleoside triphosphate hydrolases"/>
    <property type="match status" value="1"/>
</dbReference>
<reference evidence="5" key="1">
    <citation type="journal article" date="2020" name="mSystems">
        <title>Genome- and Community-Level Interaction Insights into Carbon Utilization and Element Cycling Functions of Hydrothermarchaeota in Hydrothermal Sediment.</title>
        <authorList>
            <person name="Zhou Z."/>
            <person name="Liu Y."/>
            <person name="Xu W."/>
            <person name="Pan J."/>
            <person name="Luo Z.H."/>
            <person name="Li M."/>
        </authorList>
    </citation>
    <scope>NUCLEOTIDE SEQUENCE [LARGE SCALE GENOMIC DNA]</scope>
    <source>
        <strain evidence="5">SpSt-783</strain>
    </source>
</reference>
<name>A0A7C6EHG5_UNCW3</name>